<organism evidence="3 4">
    <name type="scientific">Streptomyces xiamenensis</name>
    <dbReference type="NCBI Taxonomy" id="408015"/>
    <lineage>
        <taxon>Bacteria</taxon>
        <taxon>Bacillati</taxon>
        <taxon>Actinomycetota</taxon>
        <taxon>Actinomycetes</taxon>
        <taxon>Kitasatosporales</taxon>
        <taxon>Streptomycetaceae</taxon>
        <taxon>Streptomyces</taxon>
    </lineage>
</organism>
<dbReference type="AlphaFoldDB" id="A0A0F7CPN2"/>
<evidence type="ECO:0000313" key="3">
    <source>
        <dbReference type="EMBL" id="AKG44956.1"/>
    </source>
</evidence>
<accession>A0A0F7CPN2</accession>
<feature type="domain" description="NAD-dependent epimerase/dehydratase" evidence="2">
    <location>
        <begin position="10"/>
        <end position="247"/>
    </location>
</feature>
<dbReference type="SUPFAM" id="SSF51735">
    <property type="entry name" value="NAD(P)-binding Rossmann-fold domains"/>
    <property type="match status" value="1"/>
</dbReference>
<proteinExistence type="predicted"/>
<dbReference type="InterPro" id="IPR050177">
    <property type="entry name" value="Lipid_A_modif_metabolic_enz"/>
</dbReference>
<dbReference type="Gene3D" id="3.40.50.720">
    <property type="entry name" value="NAD(P)-binding Rossmann-like Domain"/>
    <property type="match status" value="1"/>
</dbReference>
<dbReference type="InterPro" id="IPR036291">
    <property type="entry name" value="NAD(P)-bd_dom_sf"/>
</dbReference>
<feature type="compositionally biased region" description="Basic and acidic residues" evidence="1">
    <location>
        <begin position="135"/>
        <end position="147"/>
    </location>
</feature>
<dbReference type="STRING" id="408015.SXIM_35720"/>
<dbReference type="Pfam" id="PF01370">
    <property type="entry name" value="Epimerase"/>
    <property type="match status" value="1"/>
</dbReference>
<gene>
    <name evidence="3" type="ORF">SXIM_35720</name>
</gene>
<evidence type="ECO:0000259" key="2">
    <source>
        <dbReference type="Pfam" id="PF01370"/>
    </source>
</evidence>
<name>A0A0F7CPN2_9ACTN</name>
<dbReference type="HOGENOM" id="CLU_826071_0_0_11"/>
<dbReference type="RefSeq" id="WP_046724660.1">
    <property type="nucleotide sequence ID" value="NZ_CP009922.3"/>
</dbReference>
<dbReference type="PATRIC" id="fig|408015.6.peg.3621"/>
<evidence type="ECO:0000256" key="1">
    <source>
        <dbReference type="SAM" id="MobiDB-lite"/>
    </source>
</evidence>
<protein>
    <submittedName>
        <fullName evidence="3">NAD-dependent epimerase/dehydratase</fullName>
    </submittedName>
</protein>
<dbReference type="EMBL" id="CP009922">
    <property type="protein sequence ID" value="AKG44956.1"/>
    <property type="molecule type" value="Genomic_DNA"/>
</dbReference>
<keyword evidence="4" id="KW-1185">Reference proteome</keyword>
<dbReference type="KEGG" id="sxi:SXIM_35720"/>
<feature type="region of interest" description="Disordered" evidence="1">
    <location>
        <begin position="128"/>
        <end position="149"/>
    </location>
</feature>
<reference evidence="3" key="1">
    <citation type="submission" date="2019-08" db="EMBL/GenBank/DDBJ databases">
        <title>Complete genome sequence of a mangrove-derived Streptomyces xiamenensis.</title>
        <authorList>
            <person name="Xu J."/>
        </authorList>
    </citation>
    <scope>NUCLEOTIDE SEQUENCE</scope>
    <source>
        <strain evidence="3">318</strain>
    </source>
</reference>
<dbReference type="PANTHER" id="PTHR43245">
    <property type="entry name" value="BIFUNCTIONAL POLYMYXIN RESISTANCE PROTEIN ARNA"/>
    <property type="match status" value="1"/>
</dbReference>
<dbReference type="Proteomes" id="UP000034034">
    <property type="component" value="Chromosome"/>
</dbReference>
<evidence type="ECO:0000313" key="4">
    <source>
        <dbReference type="Proteomes" id="UP000034034"/>
    </source>
</evidence>
<dbReference type="InterPro" id="IPR001509">
    <property type="entry name" value="Epimerase_deHydtase"/>
</dbReference>
<sequence>MTAAGDAPLVTVLGASGYLGSVLTARLAAQPVRLRAVARRPTPVPRHAAAIEVHTADLTAPGALAPAVADADIVLHLGKHSGGWRDAERDPDSERINVGVMRDLVTVLRARRPAGPPPVVVFAATTSQIGLPPDHPMDGSEPDRPETAYDQQKLAAEQLLKTATTEGVLRGISLRLPTVFGRSPLSPVPDQGVVSTMVRRALAGQPLTMWHDGTVKRDLVYVEDAADAFTAAMRHPTGLAGRHWLVGTGRHDTLGEVFRTVADAVAARTGRPPVPVTSVQPPQDAPVIDFLSTTVNPAPFRTASGWSARTGLRDAVDRTVAALLDGSGATGKEPSVRT</sequence>